<gene>
    <name evidence="1" type="ORF">QNH39_10060</name>
</gene>
<keyword evidence="2" id="KW-1185">Reference proteome</keyword>
<sequence length="65" mass="7364">MKCNQCQNEMVKDCNINVEFDTLGITIRKKGKGLFNKVSAKPKAAVCSNCGYVAFYIDEYKEFSE</sequence>
<reference evidence="1" key="1">
    <citation type="submission" date="2023-05" db="EMBL/GenBank/DDBJ databases">
        <title>Comparative genomics of Bacillaceae isolates and their secondary metabolite potential.</title>
        <authorList>
            <person name="Song L."/>
            <person name="Nielsen L.J."/>
            <person name="Mohite O."/>
            <person name="Xu X."/>
            <person name="Weber T."/>
            <person name="Kovacs A.T."/>
        </authorList>
    </citation>
    <scope>NUCLEOTIDE SEQUENCE</scope>
    <source>
        <strain evidence="1">XLM17</strain>
    </source>
</reference>
<dbReference type="RefSeq" id="WP_066085526.1">
    <property type="nucleotide sequence ID" value="NZ_CP126114.1"/>
</dbReference>
<proteinExistence type="predicted"/>
<dbReference type="AlphaFoldDB" id="A0AA95MRP5"/>
<dbReference type="Proteomes" id="UP001178288">
    <property type="component" value="Chromosome"/>
</dbReference>
<name>A0AA95MRP5_9BACI</name>
<dbReference type="KEGG" id="nnv:QNH39_10060"/>
<organism evidence="1 2">
    <name type="scientific">Neobacillus novalis</name>
    <dbReference type="NCBI Taxonomy" id="220687"/>
    <lineage>
        <taxon>Bacteria</taxon>
        <taxon>Bacillati</taxon>
        <taxon>Bacillota</taxon>
        <taxon>Bacilli</taxon>
        <taxon>Bacillales</taxon>
        <taxon>Bacillaceae</taxon>
        <taxon>Neobacillus</taxon>
    </lineage>
</organism>
<accession>A0AA95MRP5</accession>
<dbReference type="EMBL" id="CP126114">
    <property type="protein sequence ID" value="WHY88157.1"/>
    <property type="molecule type" value="Genomic_DNA"/>
</dbReference>
<evidence type="ECO:0000313" key="1">
    <source>
        <dbReference type="EMBL" id="WHY88157.1"/>
    </source>
</evidence>
<protein>
    <submittedName>
        <fullName evidence="1">Nucleic acid-binding protein</fullName>
    </submittedName>
</protein>
<evidence type="ECO:0000313" key="2">
    <source>
        <dbReference type="Proteomes" id="UP001178288"/>
    </source>
</evidence>